<accession>A0A0F7SEV4</accession>
<sequence>MQTTNSDNLFKSDAQMAKEAGREEKLVRTQALGDPIKLTSKPLGILIKGDEVWAAESGFILRRLSLITGKSSIVYKGHTAPVTCLALYDLPSSSDALIRRFLLSGSWDKTIKVWDRDTGICLSTTSVHTDFVKCLLPLPSLSTPLLLSGSSDKSIRVLSLASLASSPSSSLEQMQSLQEHTRPIKRLVSVPQVERDHVEAYSADSMGRVILWSLKINDHGGLDVKEKHRWSAHETSVTDLWVEEDGVWTASMDTFIHYHPFSSSSSSLPIKIVFPQPSIHPQPAPHALLPLFHLTPPILLTGSADEFIRVWDLSAGEASGQARLVHTIEGHCADVTGLARWVKDREEWVVSWALDGTVRRWRLKNLLNPPPPAQPDEGEKDGLTGGMTEEEARELAELMSDEE</sequence>
<dbReference type="InterPro" id="IPR020472">
    <property type="entry name" value="WD40_PAC1"/>
</dbReference>
<dbReference type="PANTHER" id="PTHR19849:SF1">
    <property type="entry name" value="F-BOX_WD REPEAT-CONTAINING PROTEIN 7"/>
    <property type="match status" value="1"/>
</dbReference>
<proteinExistence type="predicted"/>
<dbReference type="PROSITE" id="PS00678">
    <property type="entry name" value="WD_REPEATS_1"/>
    <property type="match status" value="1"/>
</dbReference>
<dbReference type="InterPro" id="IPR019775">
    <property type="entry name" value="WD40_repeat_CS"/>
</dbReference>
<dbReference type="InterPro" id="IPR015943">
    <property type="entry name" value="WD40/YVTN_repeat-like_dom_sf"/>
</dbReference>
<dbReference type="GO" id="GO:0010992">
    <property type="term" value="P:ubiquitin recycling"/>
    <property type="evidence" value="ECO:0007669"/>
    <property type="project" value="TreeGrafter"/>
</dbReference>
<evidence type="ECO:0000256" key="4">
    <source>
        <dbReference type="SAM" id="MobiDB-lite"/>
    </source>
</evidence>
<dbReference type="PANTHER" id="PTHR19849">
    <property type="entry name" value="PHOSPHOLIPASE A-2-ACTIVATING PROTEIN"/>
    <property type="match status" value="1"/>
</dbReference>
<evidence type="ECO:0000256" key="1">
    <source>
        <dbReference type="ARBA" id="ARBA00022574"/>
    </source>
</evidence>
<reference evidence="5" key="1">
    <citation type="submission" date="2014-08" db="EMBL/GenBank/DDBJ databases">
        <authorList>
            <person name="Sharma Rahul"/>
            <person name="Thines Marco"/>
        </authorList>
    </citation>
    <scope>NUCLEOTIDE SEQUENCE</scope>
</reference>
<feature type="region of interest" description="Disordered" evidence="4">
    <location>
        <begin position="366"/>
        <end position="403"/>
    </location>
</feature>
<dbReference type="GO" id="GO:0043130">
    <property type="term" value="F:ubiquitin binding"/>
    <property type="evidence" value="ECO:0007669"/>
    <property type="project" value="TreeGrafter"/>
</dbReference>
<evidence type="ECO:0000256" key="2">
    <source>
        <dbReference type="ARBA" id="ARBA00022737"/>
    </source>
</evidence>
<dbReference type="InterPro" id="IPR036322">
    <property type="entry name" value="WD40_repeat_dom_sf"/>
</dbReference>
<keyword evidence="2" id="KW-0677">Repeat</keyword>
<dbReference type="Pfam" id="PF00400">
    <property type="entry name" value="WD40"/>
    <property type="match status" value="3"/>
</dbReference>
<organism evidence="5">
    <name type="scientific">Phaffia rhodozyma</name>
    <name type="common">Yeast</name>
    <name type="synonym">Xanthophyllomyces dendrorhous</name>
    <dbReference type="NCBI Taxonomy" id="264483"/>
    <lineage>
        <taxon>Eukaryota</taxon>
        <taxon>Fungi</taxon>
        <taxon>Dikarya</taxon>
        <taxon>Basidiomycota</taxon>
        <taxon>Agaricomycotina</taxon>
        <taxon>Tremellomycetes</taxon>
        <taxon>Cystofilobasidiales</taxon>
        <taxon>Mrakiaceae</taxon>
        <taxon>Phaffia</taxon>
    </lineage>
</organism>
<name>A0A0F7SEV4_PHARH</name>
<feature type="repeat" description="WD" evidence="3">
    <location>
        <begin position="299"/>
        <end position="321"/>
    </location>
</feature>
<dbReference type="GO" id="GO:0043161">
    <property type="term" value="P:proteasome-mediated ubiquitin-dependent protein catabolic process"/>
    <property type="evidence" value="ECO:0007669"/>
    <property type="project" value="TreeGrafter"/>
</dbReference>
<feature type="repeat" description="WD" evidence="3">
    <location>
        <begin position="75"/>
        <end position="124"/>
    </location>
</feature>
<dbReference type="AlphaFoldDB" id="A0A0F7SEV4"/>
<dbReference type="InterPro" id="IPR001680">
    <property type="entry name" value="WD40_rpt"/>
</dbReference>
<dbReference type="GO" id="GO:0005634">
    <property type="term" value="C:nucleus"/>
    <property type="evidence" value="ECO:0007669"/>
    <property type="project" value="TreeGrafter"/>
</dbReference>
<evidence type="ECO:0000256" key="3">
    <source>
        <dbReference type="PROSITE-ProRule" id="PRU00221"/>
    </source>
</evidence>
<dbReference type="GO" id="GO:0005737">
    <property type="term" value="C:cytoplasm"/>
    <property type="evidence" value="ECO:0007669"/>
    <property type="project" value="TreeGrafter"/>
</dbReference>
<dbReference type="EMBL" id="LN483144">
    <property type="protein sequence ID" value="CDZ96490.1"/>
    <property type="molecule type" value="Genomic_DNA"/>
</dbReference>
<evidence type="ECO:0000313" key="5">
    <source>
        <dbReference type="EMBL" id="CDZ96490.1"/>
    </source>
</evidence>
<dbReference type="Gene3D" id="2.130.10.10">
    <property type="entry name" value="YVTN repeat-like/Quinoprotein amine dehydrogenase"/>
    <property type="match status" value="2"/>
</dbReference>
<keyword evidence="1 3" id="KW-0853">WD repeat</keyword>
<dbReference type="PRINTS" id="PR00320">
    <property type="entry name" value="GPROTEINBRPT"/>
</dbReference>
<dbReference type="PROSITE" id="PS50082">
    <property type="entry name" value="WD_REPEATS_2"/>
    <property type="match status" value="2"/>
</dbReference>
<protein>
    <submittedName>
        <fullName evidence="5">Cdc4 and related F-box and WD-40 proteins</fullName>
    </submittedName>
</protein>
<dbReference type="SMART" id="SM00320">
    <property type="entry name" value="WD40"/>
    <property type="match status" value="4"/>
</dbReference>
<dbReference type="SUPFAM" id="SSF50978">
    <property type="entry name" value="WD40 repeat-like"/>
    <property type="match status" value="1"/>
</dbReference>